<comment type="caution">
    <text evidence="11">The sequence shown here is derived from an EMBL/GenBank/DDBJ whole genome shotgun (WGS) entry which is preliminary data.</text>
</comment>
<feature type="compositionally biased region" description="Low complexity" evidence="8">
    <location>
        <begin position="465"/>
        <end position="474"/>
    </location>
</feature>
<dbReference type="GO" id="GO:0005637">
    <property type="term" value="C:nuclear inner membrane"/>
    <property type="evidence" value="ECO:0007669"/>
    <property type="project" value="UniProtKB-SubCell"/>
</dbReference>
<comment type="subcellular location">
    <subcellularLocation>
        <location evidence="1">Nucleus inner membrane</location>
        <topology evidence="1">Multi-pass membrane protein</topology>
        <orientation evidence="1">Nucleoplasmic side</orientation>
    </subcellularLocation>
</comment>
<evidence type="ECO:0000313" key="11">
    <source>
        <dbReference type="EMBL" id="GBF93748.1"/>
    </source>
</evidence>
<evidence type="ECO:0000256" key="3">
    <source>
        <dbReference type="ARBA" id="ARBA00022692"/>
    </source>
</evidence>
<dbReference type="InterPro" id="IPR019358">
    <property type="entry name" value="NEMP_fam"/>
</dbReference>
<dbReference type="Pfam" id="PF10225">
    <property type="entry name" value="NEMP"/>
    <property type="match status" value="1"/>
</dbReference>
<evidence type="ECO:0000256" key="8">
    <source>
        <dbReference type="SAM" id="MobiDB-lite"/>
    </source>
</evidence>
<feature type="transmembrane region" description="Helical" evidence="9">
    <location>
        <begin position="249"/>
        <end position="268"/>
    </location>
</feature>
<dbReference type="PANTHER" id="PTHR13598">
    <property type="entry name" value="AT07567P-RELATED"/>
    <property type="match status" value="1"/>
</dbReference>
<evidence type="ECO:0000256" key="5">
    <source>
        <dbReference type="ARBA" id="ARBA00022989"/>
    </source>
</evidence>
<gene>
    <name evidence="11" type="ORF">Rsub_06080</name>
</gene>
<evidence type="ECO:0000256" key="2">
    <source>
        <dbReference type="ARBA" id="ARBA00005748"/>
    </source>
</evidence>
<evidence type="ECO:0000256" key="6">
    <source>
        <dbReference type="ARBA" id="ARBA00023136"/>
    </source>
</evidence>
<feature type="region of interest" description="Disordered" evidence="8">
    <location>
        <begin position="722"/>
        <end position="757"/>
    </location>
</feature>
<feature type="chain" id="PRO_5016016986" evidence="10">
    <location>
        <begin position="26"/>
        <end position="757"/>
    </location>
</feature>
<keyword evidence="7" id="KW-0539">Nucleus</keyword>
<keyword evidence="4 10" id="KW-0732">Signal</keyword>
<keyword evidence="6 9" id="KW-0472">Membrane</keyword>
<feature type="compositionally biased region" description="Low complexity" evidence="8">
    <location>
        <begin position="590"/>
        <end position="609"/>
    </location>
</feature>
<dbReference type="Proteomes" id="UP000247498">
    <property type="component" value="Unassembled WGS sequence"/>
</dbReference>
<evidence type="ECO:0000256" key="9">
    <source>
        <dbReference type="SAM" id="Phobius"/>
    </source>
</evidence>
<keyword evidence="12" id="KW-1185">Reference proteome</keyword>
<dbReference type="AlphaFoldDB" id="A0A2V0P1J7"/>
<keyword evidence="5 9" id="KW-1133">Transmembrane helix</keyword>
<feature type="region of interest" description="Disordered" evidence="8">
    <location>
        <begin position="457"/>
        <end position="532"/>
    </location>
</feature>
<evidence type="ECO:0000313" key="12">
    <source>
        <dbReference type="Proteomes" id="UP000247498"/>
    </source>
</evidence>
<feature type="compositionally biased region" description="Low complexity" evidence="8">
    <location>
        <begin position="548"/>
        <end position="568"/>
    </location>
</feature>
<feature type="compositionally biased region" description="Low complexity" evidence="8">
    <location>
        <begin position="485"/>
        <end position="530"/>
    </location>
</feature>
<protein>
    <submittedName>
        <fullName evidence="11">Uncharacterized protein</fullName>
    </submittedName>
</protein>
<feature type="region of interest" description="Disordered" evidence="8">
    <location>
        <begin position="358"/>
        <end position="404"/>
    </location>
</feature>
<dbReference type="EMBL" id="BDRX01000044">
    <property type="protein sequence ID" value="GBF93748.1"/>
    <property type="molecule type" value="Genomic_DNA"/>
</dbReference>
<organism evidence="11 12">
    <name type="scientific">Raphidocelis subcapitata</name>
    <dbReference type="NCBI Taxonomy" id="307507"/>
    <lineage>
        <taxon>Eukaryota</taxon>
        <taxon>Viridiplantae</taxon>
        <taxon>Chlorophyta</taxon>
        <taxon>core chlorophytes</taxon>
        <taxon>Chlorophyceae</taxon>
        <taxon>CS clade</taxon>
        <taxon>Sphaeropleales</taxon>
        <taxon>Selenastraceae</taxon>
        <taxon>Raphidocelis</taxon>
    </lineage>
</organism>
<evidence type="ECO:0000256" key="10">
    <source>
        <dbReference type="SAM" id="SignalP"/>
    </source>
</evidence>
<dbReference type="STRING" id="307507.A0A2V0P1J7"/>
<sequence length="757" mass="79459">MASRASGRAAGAVLALLCLVRAVRAQQEVATLPAQTPLCQRLHDAGPSYHAAYLCLGVPQWALLPALWTPLAIQVNCTAPTYEIYTARTWEQLQTAPDAVRWCGLAHFASPDTCAFTLSPFEDVYVAIKTRRASLLGRIGATAPEPQCTFAARRDLSLTKVAMAVLGVALFTHARALTASSTFRLGAGALTFASGAALVLVFILMRSMPHKRKLVAALAVSASSVVGAMRWAYGTWAPDLAAIATSRAAITYFLVTGLLGLGITYWLDDQENVKLNTTVSAVLHLSGLLLVYLGTTSEPASLALVALLVASRLLAPLTARVPRGAAWLGARLGAAATAAAAAAGALSAAAAARAKARATDAGPVSARAPTPSKPRRRPVGRRMEGAGMLLSEDEAREAAQEERRLRREEEARLLRAQQLLQARAGGSGDGGVDGTGSGVFVKWGVNGAVQLQQYPFTEEEEEEPPQQQQQQQQQNAWRWPSSQGAEAKPAQAQPLEQQQQQQQQQQQHQQHWKAQAAVKQQQQPATVAPASGGWFSRWSNAALAPAAAPTAAASAPTAAASAPSAAPLHLRTPPPDPLARKPVVRPTSPPRGGARQLQQQQKQHQQQQQRPRKGPGPDTLGSSDDDGAPPARSPWSQERLVVDIRSPPSARRSTPASAARASGAAAARAQAAPQATPSPGGGDVSPLVAAGKIFNAESSRVIQIGKGKYDELVSKGYTPDFKNGVLLPPEGGGGGASGSGAGVQRTPPQRVARSRRG</sequence>
<evidence type="ECO:0000256" key="1">
    <source>
        <dbReference type="ARBA" id="ARBA00004575"/>
    </source>
</evidence>
<accession>A0A2V0P1J7</accession>
<feature type="region of interest" description="Disordered" evidence="8">
    <location>
        <begin position="548"/>
        <end position="687"/>
    </location>
</feature>
<reference evidence="11 12" key="1">
    <citation type="journal article" date="2018" name="Sci. Rep.">
        <title>Raphidocelis subcapitata (=Pseudokirchneriella subcapitata) provides an insight into genome evolution and environmental adaptations in the Sphaeropleales.</title>
        <authorList>
            <person name="Suzuki S."/>
            <person name="Yamaguchi H."/>
            <person name="Nakajima N."/>
            <person name="Kawachi M."/>
        </authorList>
    </citation>
    <scope>NUCLEOTIDE SEQUENCE [LARGE SCALE GENOMIC DNA]</scope>
    <source>
        <strain evidence="11 12">NIES-35</strain>
    </source>
</reference>
<comment type="similarity">
    <text evidence="2">Belongs to the NEMP family.</text>
</comment>
<dbReference type="PANTHER" id="PTHR13598:SF1">
    <property type="entry name" value="AT07567P-RELATED"/>
    <property type="match status" value="1"/>
</dbReference>
<keyword evidence="3 9" id="KW-0812">Transmembrane</keyword>
<dbReference type="InParanoid" id="A0A2V0P1J7"/>
<evidence type="ECO:0000256" key="4">
    <source>
        <dbReference type="ARBA" id="ARBA00022729"/>
    </source>
</evidence>
<dbReference type="OrthoDB" id="550591at2759"/>
<name>A0A2V0P1J7_9CHLO</name>
<feature type="signal peptide" evidence="10">
    <location>
        <begin position="1"/>
        <end position="25"/>
    </location>
</feature>
<feature type="transmembrane region" description="Helical" evidence="9">
    <location>
        <begin position="185"/>
        <end position="205"/>
    </location>
</feature>
<proteinExistence type="inferred from homology"/>
<feature type="compositionally biased region" description="Low complexity" evidence="8">
    <location>
        <begin position="645"/>
        <end position="678"/>
    </location>
</feature>
<feature type="compositionally biased region" description="Gly residues" evidence="8">
    <location>
        <begin position="730"/>
        <end position="741"/>
    </location>
</feature>
<feature type="transmembrane region" description="Helical" evidence="9">
    <location>
        <begin position="214"/>
        <end position="233"/>
    </location>
</feature>
<evidence type="ECO:0000256" key="7">
    <source>
        <dbReference type="ARBA" id="ARBA00023242"/>
    </source>
</evidence>